<evidence type="ECO:0000259" key="4">
    <source>
        <dbReference type="PROSITE" id="PS50102"/>
    </source>
</evidence>
<name>A0A9Q8UWF8_PASFU</name>
<dbReference type="InterPro" id="IPR035979">
    <property type="entry name" value="RBD_domain_sf"/>
</dbReference>
<proteinExistence type="predicted"/>
<dbReference type="GO" id="GO:0042274">
    <property type="term" value="P:ribosomal small subunit biogenesis"/>
    <property type="evidence" value="ECO:0007669"/>
    <property type="project" value="TreeGrafter"/>
</dbReference>
<evidence type="ECO:0000256" key="2">
    <source>
        <dbReference type="PROSITE-ProRule" id="PRU00176"/>
    </source>
</evidence>
<dbReference type="EMBL" id="CP090175">
    <property type="protein sequence ID" value="UJO24953.1"/>
    <property type="molecule type" value="Genomic_DNA"/>
</dbReference>
<feature type="compositionally biased region" description="Basic and acidic residues" evidence="3">
    <location>
        <begin position="275"/>
        <end position="287"/>
    </location>
</feature>
<dbReference type="OMA" id="IKAHFAS"/>
<organism evidence="5 6">
    <name type="scientific">Passalora fulva</name>
    <name type="common">Tomato leaf mold</name>
    <name type="synonym">Cladosporium fulvum</name>
    <dbReference type="NCBI Taxonomy" id="5499"/>
    <lineage>
        <taxon>Eukaryota</taxon>
        <taxon>Fungi</taxon>
        <taxon>Dikarya</taxon>
        <taxon>Ascomycota</taxon>
        <taxon>Pezizomycotina</taxon>
        <taxon>Dothideomycetes</taxon>
        <taxon>Dothideomycetidae</taxon>
        <taxon>Mycosphaerellales</taxon>
        <taxon>Mycosphaerellaceae</taxon>
        <taxon>Fulvia</taxon>
    </lineage>
</organism>
<protein>
    <recommendedName>
        <fullName evidence="4">RRM domain-containing protein</fullName>
    </recommendedName>
</protein>
<dbReference type="InterPro" id="IPR034228">
    <property type="entry name" value="Nop6_RRM"/>
</dbReference>
<accession>A0A9Q8UWF8</accession>
<feature type="compositionally biased region" description="Low complexity" evidence="3">
    <location>
        <begin position="77"/>
        <end position="86"/>
    </location>
</feature>
<dbReference type="PANTHER" id="PTHR23236:SF51">
    <property type="entry name" value="NUCLEOLAR PROTEIN 6"/>
    <property type="match status" value="1"/>
</dbReference>
<keyword evidence="1 2" id="KW-0694">RNA-binding</keyword>
<dbReference type="RefSeq" id="XP_047769319.1">
    <property type="nucleotide sequence ID" value="XM_047913764.1"/>
</dbReference>
<dbReference type="Pfam" id="PF00076">
    <property type="entry name" value="RRM_1"/>
    <property type="match status" value="1"/>
</dbReference>
<dbReference type="OrthoDB" id="167718at2759"/>
<dbReference type="GeneID" id="71994494"/>
<dbReference type="SMART" id="SM00360">
    <property type="entry name" value="RRM"/>
    <property type="match status" value="1"/>
</dbReference>
<evidence type="ECO:0000256" key="3">
    <source>
        <dbReference type="SAM" id="MobiDB-lite"/>
    </source>
</evidence>
<reference evidence="5" key="2">
    <citation type="journal article" date="2022" name="Microb. Genom.">
        <title>A chromosome-scale genome assembly of the tomato pathogen Cladosporium fulvum reveals a compartmentalized genome architecture and the presence of a dispensable chromosome.</title>
        <authorList>
            <person name="Zaccaron A.Z."/>
            <person name="Chen L.H."/>
            <person name="Samaras A."/>
            <person name="Stergiopoulos I."/>
        </authorList>
    </citation>
    <scope>NUCLEOTIDE SEQUENCE</scope>
    <source>
        <strain evidence="5">Race5_Kim</strain>
    </source>
</reference>
<dbReference type="InterPro" id="IPR000504">
    <property type="entry name" value="RRM_dom"/>
</dbReference>
<gene>
    <name evidence="5" type="ORF">CLAFUR5_14616</name>
</gene>
<feature type="region of interest" description="Disordered" evidence="3">
    <location>
        <begin position="1"/>
        <end position="110"/>
    </location>
</feature>
<evidence type="ECO:0000313" key="6">
    <source>
        <dbReference type="Proteomes" id="UP000756132"/>
    </source>
</evidence>
<dbReference type="Proteomes" id="UP000756132">
    <property type="component" value="Chromosome 13"/>
</dbReference>
<dbReference type="PROSITE" id="PS50102">
    <property type="entry name" value="RRM"/>
    <property type="match status" value="1"/>
</dbReference>
<evidence type="ECO:0000313" key="5">
    <source>
        <dbReference type="EMBL" id="UJO24953.1"/>
    </source>
</evidence>
<dbReference type="CDD" id="cd12400">
    <property type="entry name" value="RRM_Nop6"/>
    <property type="match status" value="1"/>
</dbReference>
<dbReference type="PANTHER" id="PTHR23236">
    <property type="entry name" value="EUKARYOTIC TRANSLATION INITIATION FACTOR 4B/4H"/>
    <property type="match status" value="1"/>
</dbReference>
<reference evidence="5" key="1">
    <citation type="submission" date="2021-12" db="EMBL/GenBank/DDBJ databases">
        <authorList>
            <person name="Zaccaron A."/>
            <person name="Stergiopoulos I."/>
        </authorList>
    </citation>
    <scope>NUCLEOTIDE SEQUENCE</scope>
    <source>
        <strain evidence="5">Race5_Kim</strain>
    </source>
</reference>
<feature type="compositionally biased region" description="Basic and acidic residues" evidence="3">
    <location>
        <begin position="246"/>
        <end position="268"/>
    </location>
</feature>
<dbReference type="Gene3D" id="3.30.70.330">
    <property type="match status" value="1"/>
</dbReference>
<dbReference type="GO" id="GO:0005730">
    <property type="term" value="C:nucleolus"/>
    <property type="evidence" value="ECO:0007669"/>
    <property type="project" value="TreeGrafter"/>
</dbReference>
<dbReference type="GO" id="GO:0019843">
    <property type="term" value="F:rRNA binding"/>
    <property type="evidence" value="ECO:0007669"/>
    <property type="project" value="TreeGrafter"/>
</dbReference>
<evidence type="ECO:0000256" key="1">
    <source>
        <dbReference type="ARBA" id="ARBA00022884"/>
    </source>
</evidence>
<feature type="domain" description="RRM" evidence="4">
    <location>
        <begin position="113"/>
        <end position="188"/>
    </location>
</feature>
<feature type="region of interest" description="Disordered" evidence="3">
    <location>
        <begin position="198"/>
        <end position="312"/>
    </location>
</feature>
<dbReference type="AlphaFoldDB" id="A0A9Q8UWF8"/>
<dbReference type="KEGG" id="ffu:CLAFUR5_14616"/>
<keyword evidence="6" id="KW-1185">Reference proteome</keyword>
<dbReference type="SUPFAM" id="SSF54928">
    <property type="entry name" value="RNA-binding domain, RBD"/>
    <property type="match status" value="1"/>
</dbReference>
<dbReference type="InterPro" id="IPR012677">
    <property type="entry name" value="Nucleotide-bd_a/b_plait_sf"/>
</dbReference>
<sequence length="312" mass="34511">MSTAEPTISRKEKKALRDAARAQSKGKKRKHGETIADDEAQQPEIAKDDTTDETAVAAPAKQSKKRKADQVEDADATTETTPTTSQPKKRKKKSTTATTGEDGDATNPTNSRFIVFVGNLPYKSTDATLRSHFQSLEPFTLRHRTDPHTKRSKGWAFLEFENYDRMKTCLKLYHHSMLDPEAIEKGEKGDGALKSQEEVFGSNSGGVGRGSRKKKDTARRINVELTSGGGGNTEGRKEKIKVKNQRLQEQRERRAEAERKEREKEEKKKKAGGGGKDKKAKQDRGEEQAGAGAVEAEASHGIHPSRLAQMGR</sequence>